<proteinExistence type="predicted"/>
<dbReference type="SMART" id="SM00331">
    <property type="entry name" value="PP2C_SIG"/>
    <property type="match status" value="1"/>
</dbReference>
<reference evidence="2 3" key="1">
    <citation type="submission" date="2014-07" db="EMBL/GenBank/DDBJ databases">
        <title>Complete Genome Sequence of Dyella japonica Strain A8 Isolated from Malaysian Tropical Soil.</title>
        <authorList>
            <person name="Hui R.K.H."/>
            <person name="Chen J.-W."/>
            <person name="Chan K.-G."/>
            <person name="Leung F.C.C."/>
        </authorList>
    </citation>
    <scope>NUCLEOTIDE SEQUENCE [LARGE SCALE GENOMIC DNA]</scope>
    <source>
        <strain evidence="2 3">A8</strain>
    </source>
</reference>
<gene>
    <name evidence="2" type="ORF">HY57_16820</name>
</gene>
<dbReference type="SUPFAM" id="SSF81606">
    <property type="entry name" value="PP2C-like"/>
    <property type="match status" value="1"/>
</dbReference>
<feature type="domain" description="PPM-type phosphatase" evidence="1">
    <location>
        <begin position="3"/>
        <end position="246"/>
    </location>
</feature>
<name>A0A075K519_9GAMM</name>
<sequence length="275" mass="30621">MEFHALPGIVAGRARGGRDAQQDDLICFHDPATRTYLLVLADGMGGDGAGELASQGVIEMARRLWTRGTWRHQPTSLFLESLCQLAHAELRHRQQQLIAGAPHSTIVALLVKDHRIAWAHVGDSRLYRFHGRRLMGRTEDHSLAQLKYRRGEISERELVTHADQQQLLRGLGGPEEPVVEHGSGDLRHGCAFVLCSDGAWTQLKDEELGRFVQRHDQHDAVRDAIHLAVERGGASGDNVSLIFMRPPLGGLWPALWQAVFAGRRRKAPATMQEEV</sequence>
<dbReference type="HOGENOM" id="CLU_034545_5_0_6"/>
<organism evidence="2 3">
    <name type="scientific">Dyella japonica A8</name>
    <dbReference type="NCBI Taxonomy" id="1217721"/>
    <lineage>
        <taxon>Bacteria</taxon>
        <taxon>Pseudomonadati</taxon>
        <taxon>Pseudomonadota</taxon>
        <taxon>Gammaproteobacteria</taxon>
        <taxon>Lysobacterales</taxon>
        <taxon>Rhodanobacteraceae</taxon>
        <taxon>Dyella</taxon>
    </lineage>
</organism>
<dbReference type="PROSITE" id="PS51746">
    <property type="entry name" value="PPM_2"/>
    <property type="match status" value="1"/>
</dbReference>
<evidence type="ECO:0000313" key="3">
    <source>
        <dbReference type="Proteomes" id="UP000027987"/>
    </source>
</evidence>
<dbReference type="SMART" id="SM00332">
    <property type="entry name" value="PP2Cc"/>
    <property type="match status" value="1"/>
</dbReference>
<dbReference type="Proteomes" id="UP000027987">
    <property type="component" value="Chromosome"/>
</dbReference>
<dbReference type="AlphaFoldDB" id="A0A075K519"/>
<dbReference type="InterPro" id="IPR001932">
    <property type="entry name" value="PPM-type_phosphatase-like_dom"/>
</dbReference>
<protein>
    <recommendedName>
        <fullName evidence="1">PPM-type phosphatase domain-containing protein</fullName>
    </recommendedName>
</protein>
<keyword evidence="3" id="KW-1185">Reference proteome</keyword>
<evidence type="ECO:0000259" key="1">
    <source>
        <dbReference type="PROSITE" id="PS51746"/>
    </source>
</evidence>
<dbReference type="Pfam" id="PF13672">
    <property type="entry name" value="PP2C_2"/>
    <property type="match status" value="1"/>
</dbReference>
<accession>A0A075K519</accession>
<evidence type="ECO:0000313" key="2">
    <source>
        <dbReference type="EMBL" id="AIF48787.1"/>
    </source>
</evidence>
<dbReference type="PATRIC" id="fig|1217721.7.peg.3453"/>
<dbReference type="EMBL" id="CP008884">
    <property type="protein sequence ID" value="AIF48787.1"/>
    <property type="molecule type" value="Genomic_DNA"/>
</dbReference>
<dbReference type="KEGG" id="dja:HY57_16820"/>
<dbReference type="InterPro" id="IPR036457">
    <property type="entry name" value="PPM-type-like_dom_sf"/>
</dbReference>
<dbReference type="Gene3D" id="3.60.40.10">
    <property type="entry name" value="PPM-type phosphatase domain"/>
    <property type="match status" value="1"/>
</dbReference>
<dbReference type="STRING" id="1217721.HY57_16820"/>